<dbReference type="AlphaFoldDB" id="T1FQ28"/>
<keyword evidence="9" id="KW-1185">Reference proteome</keyword>
<reference evidence="7 9" key="2">
    <citation type="journal article" date="2013" name="Nature">
        <title>Insights into bilaterian evolution from three spiralian genomes.</title>
        <authorList>
            <person name="Simakov O."/>
            <person name="Marletaz F."/>
            <person name="Cho S.J."/>
            <person name="Edsinger-Gonzales E."/>
            <person name="Havlak P."/>
            <person name="Hellsten U."/>
            <person name="Kuo D.H."/>
            <person name="Larsson T."/>
            <person name="Lv J."/>
            <person name="Arendt D."/>
            <person name="Savage R."/>
            <person name="Osoegawa K."/>
            <person name="de Jong P."/>
            <person name="Grimwood J."/>
            <person name="Chapman J.A."/>
            <person name="Shapiro H."/>
            <person name="Aerts A."/>
            <person name="Otillar R.P."/>
            <person name="Terry A.Y."/>
            <person name="Boore J.L."/>
            <person name="Grigoriev I.V."/>
            <person name="Lindberg D.R."/>
            <person name="Seaver E.C."/>
            <person name="Weisblat D.A."/>
            <person name="Putnam N.H."/>
            <person name="Rokhsar D.S."/>
        </authorList>
    </citation>
    <scope>NUCLEOTIDE SEQUENCE</scope>
</reference>
<dbReference type="EnsemblMetazoa" id="HelroT188509">
    <property type="protein sequence ID" value="HelroP188509"/>
    <property type="gene ID" value="HelroG188509"/>
</dbReference>
<dbReference type="CTD" id="20210925"/>
<evidence type="ECO:0000256" key="4">
    <source>
        <dbReference type="SAM" id="MobiDB-lite"/>
    </source>
</evidence>
<dbReference type="PANTHER" id="PTHR23104">
    <property type="entry name" value="MULTIPLE COAGULATION FACTOR DEFICIENCY PROTEIN 2 NEURAL STEM CELL DERIVED NEURONAL SURVIVAL PROTEIN"/>
    <property type="match status" value="1"/>
</dbReference>
<evidence type="ECO:0000256" key="1">
    <source>
        <dbReference type="ARBA" id="ARBA00022729"/>
    </source>
</evidence>
<evidence type="ECO:0000313" key="8">
    <source>
        <dbReference type="EnsemblMetazoa" id="HelroP188509"/>
    </source>
</evidence>
<keyword evidence="3" id="KW-0106">Calcium</keyword>
<organism evidence="8 9">
    <name type="scientific">Helobdella robusta</name>
    <name type="common">Californian leech</name>
    <dbReference type="NCBI Taxonomy" id="6412"/>
    <lineage>
        <taxon>Eukaryota</taxon>
        <taxon>Metazoa</taxon>
        <taxon>Spiralia</taxon>
        <taxon>Lophotrochozoa</taxon>
        <taxon>Annelida</taxon>
        <taxon>Clitellata</taxon>
        <taxon>Hirudinea</taxon>
        <taxon>Rhynchobdellida</taxon>
        <taxon>Glossiphoniidae</taxon>
        <taxon>Helobdella</taxon>
    </lineage>
</organism>
<dbReference type="KEGG" id="hro:HELRODRAFT_188509"/>
<dbReference type="InterPro" id="IPR052110">
    <property type="entry name" value="MCFD2-like"/>
</dbReference>
<dbReference type="InterPro" id="IPR002048">
    <property type="entry name" value="EF_hand_dom"/>
</dbReference>
<dbReference type="GeneID" id="20210925"/>
<dbReference type="HOGENOM" id="CLU_1361759_0_0_1"/>
<dbReference type="FunCoup" id="T1FQ28">
    <property type="interactions" value="18"/>
</dbReference>
<protein>
    <recommendedName>
        <fullName evidence="6">EF-hand domain-containing protein</fullName>
    </recommendedName>
</protein>
<dbReference type="Pfam" id="PF13499">
    <property type="entry name" value="EF-hand_7"/>
    <property type="match status" value="1"/>
</dbReference>
<dbReference type="Gene3D" id="1.10.238.10">
    <property type="entry name" value="EF-hand"/>
    <property type="match status" value="1"/>
</dbReference>
<sequence>MNLNFSVAEHELLLFLSLSLLCSLAVCHEAVNPILGDIGGHQHTKQEHEGEHEPEQVKHAASHEEIGVKFNSSVIHNKEHIIEHLDGYAKQPEEMNSDELQFHYFKLHDTNNDNELDGLELLQAFLHEHKEENDEEPAEDKKNHNLNLEHIVPNVDYILKLYDKNDDGKVSYPEFVSSIKLETNDSPDQHQQQPPPPAQHL</sequence>
<reference evidence="9" key="1">
    <citation type="submission" date="2012-12" db="EMBL/GenBank/DDBJ databases">
        <authorList>
            <person name="Hellsten U."/>
            <person name="Grimwood J."/>
            <person name="Chapman J.A."/>
            <person name="Shapiro H."/>
            <person name="Aerts A."/>
            <person name="Otillar R.P."/>
            <person name="Terry A.Y."/>
            <person name="Boore J.L."/>
            <person name="Simakov O."/>
            <person name="Marletaz F."/>
            <person name="Cho S.-J."/>
            <person name="Edsinger-Gonzales E."/>
            <person name="Havlak P."/>
            <person name="Kuo D.-H."/>
            <person name="Larsson T."/>
            <person name="Lv J."/>
            <person name="Arendt D."/>
            <person name="Savage R."/>
            <person name="Osoegawa K."/>
            <person name="de Jong P."/>
            <person name="Lindberg D.R."/>
            <person name="Seaver E.C."/>
            <person name="Weisblat D.A."/>
            <person name="Putnam N.H."/>
            <person name="Grigoriev I.V."/>
            <person name="Rokhsar D.S."/>
        </authorList>
    </citation>
    <scope>NUCLEOTIDE SEQUENCE</scope>
</reference>
<proteinExistence type="predicted"/>
<evidence type="ECO:0000256" key="3">
    <source>
        <dbReference type="ARBA" id="ARBA00022837"/>
    </source>
</evidence>
<evidence type="ECO:0000256" key="5">
    <source>
        <dbReference type="SAM" id="SignalP"/>
    </source>
</evidence>
<dbReference type="SUPFAM" id="SSF47473">
    <property type="entry name" value="EF-hand"/>
    <property type="match status" value="1"/>
</dbReference>
<feature type="domain" description="EF-hand" evidence="6">
    <location>
        <begin position="150"/>
        <end position="185"/>
    </location>
</feature>
<name>T1FQ28_HELRO</name>
<dbReference type="PROSITE" id="PS00018">
    <property type="entry name" value="EF_HAND_1"/>
    <property type="match status" value="2"/>
</dbReference>
<keyword evidence="2" id="KW-0677">Repeat</keyword>
<reference evidence="8" key="3">
    <citation type="submission" date="2015-06" db="UniProtKB">
        <authorList>
            <consortium name="EnsemblMetazoa"/>
        </authorList>
    </citation>
    <scope>IDENTIFICATION</scope>
</reference>
<keyword evidence="1 5" id="KW-0732">Signal</keyword>
<feature type="signal peptide" evidence="5">
    <location>
        <begin position="1"/>
        <end position="27"/>
    </location>
</feature>
<dbReference type="Proteomes" id="UP000015101">
    <property type="component" value="Unassembled WGS sequence"/>
</dbReference>
<accession>T1FQ28</accession>
<dbReference type="PROSITE" id="PS50222">
    <property type="entry name" value="EF_HAND_2"/>
    <property type="match status" value="2"/>
</dbReference>
<dbReference type="OrthoDB" id="289247at2759"/>
<evidence type="ECO:0000256" key="2">
    <source>
        <dbReference type="ARBA" id="ARBA00022737"/>
    </source>
</evidence>
<evidence type="ECO:0000259" key="6">
    <source>
        <dbReference type="PROSITE" id="PS50222"/>
    </source>
</evidence>
<dbReference type="EMBL" id="KB096742">
    <property type="protein sequence ID" value="ESO01885.1"/>
    <property type="molecule type" value="Genomic_DNA"/>
</dbReference>
<dbReference type="OMA" id="FFKSHDG"/>
<gene>
    <name evidence="8" type="primary">20210925</name>
    <name evidence="7" type="ORF">HELRODRAFT_188509</name>
</gene>
<dbReference type="RefSeq" id="XP_009019293.1">
    <property type="nucleotide sequence ID" value="XM_009021045.1"/>
</dbReference>
<dbReference type="GO" id="GO:0005509">
    <property type="term" value="F:calcium ion binding"/>
    <property type="evidence" value="ECO:0007669"/>
    <property type="project" value="InterPro"/>
</dbReference>
<feature type="domain" description="EF-hand" evidence="6">
    <location>
        <begin position="96"/>
        <end position="131"/>
    </location>
</feature>
<dbReference type="InterPro" id="IPR018247">
    <property type="entry name" value="EF_Hand_1_Ca_BS"/>
</dbReference>
<dbReference type="eggNOG" id="KOG4065">
    <property type="taxonomic scope" value="Eukaryota"/>
</dbReference>
<dbReference type="STRING" id="6412.T1FQ28"/>
<evidence type="ECO:0000313" key="7">
    <source>
        <dbReference type="EMBL" id="ESO01885.1"/>
    </source>
</evidence>
<dbReference type="EMBL" id="AMQM01000745">
    <property type="status" value="NOT_ANNOTATED_CDS"/>
    <property type="molecule type" value="Genomic_DNA"/>
</dbReference>
<dbReference type="InterPro" id="IPR011992">
    <property type="entry name" value="EF-hand-dom_pair"/>
</dbReference>
<dbReference type="InParanoid" id="T1FQ28"/>
<evidence type="ECO:0000313" key="9">
    <source>
        <dbReference type="Proteomes" id="UP000015101"/>
    </source>
</evidence>
<feature type="region of interest" description="Disordered" evidence="4">
    <location>
        <begin position="179"/>
        <end position="201"/>
    </location>
</feature>
<feature type="chain" id="PRO_5010980871" description="EF-hand domain-containing protein" evidence="5">
    <location>
        <begin position="28"/>
        <end position="201"/>
    </location>
</feature>
<dbReference type="PANTHER" id="PTHR23104:SF17">
    <property type="entry name" value="EF-HAND DOMAIN-CONTAINING PROTEIN"/>
    <property type="match status" value="1"/>
</dbReference>